<dbReference type="Proteomes" id="UP000504635">
    <property type="component" value="Unplaced"/>
</dbReference>
<evidence type="ECO:0000256" key="3">
    <source>
        <dbReference type="ARBA" id="ARBA00022729"/>
    </source>
</evidence>
<evidence type="ECO:0000256" key="1">
    <source>
        <dbReference type="ARBA" id="ARBA00004167"/>
    </source>
</evidence>
<evidence type="ECO:0000256" key="6">
    <source>
        <dbReference type="SAM" id="Phobius"/>
    </source>
</evidence>
<gene>
    <name evidence="9" type="primary">LOC115881070</name>
</gene>
<dbReference type="PANTHER" id="PTHR15071">
    <property type="entry name" value="MANNOSE-6-PHOSPHATE RECEPTOR FAMILY MEMBER"/>
    <property type="match status" value="1"/>
</dbReference>
<sequence>MAKFLMNVVVISFTILIPTFSKANLCQNVSPCVCIFNQTAQINIDSLIAKNGFIDDSTELQQNTTTYYFHGCTDGDFKNPYNSQSNFTASLIRCDTFVTPINKAKDSLFNGTCEAIGKANEIRYALVEGQSNHYKIVYDNQKINSSLPSIQLVCVDSQDTSLKISNHGANELLLYSPAVCVKYSTLPEGLSFGTIFCLIFFISSIIYFVGGGLILYFARGARGIEVIPNYDFWTSLPGLIKDGTIYILGGCRPFTVSTAETYDRI</sequence>
<protein>
    <submittedName>
        <fullName evidence="9">Uncharacterized protein LOC115881070 isoform X1</fullName>
    </submittedName>
</protein>
<accession>A0A6J2XTF2</accession>
<evidence type="ECO:0000256" key="2">
    <source>
        <dbReference type="ARBA" id="ARBA00022692"/>
    </source>
</evidence>
<keyword evidence="5 6" id="KW-0472">Membrane</keyword>
<keyword evidence="2 6" id="KW-0812">Transmembrane</keyword>
<dbReference type="OrthoDB" id="29460at2759"/>
<dbReference type="KEGG" id="soy:115881070"/>
<dbReference type="InterPro" id="IPR018939">
    <property type="entry name" value="Autophagy-rel_prot_27"/>
</dbReference>
<feature type="transmembrane region" description="Helical" evidence="6">
    <location>
        <begin position="190"/>
        <end position="218"/>
    </location>
</feature>
<dbReference type="RefSeq" id="XP_030754291.1">
    <property type="nucleotide sequence ID" value="XM_030898431.1"/>
</dbReference>
<evidence type="ECO:0000313" key="8">
    <source>
        <dbReference type="Proteomes" id="UP000504635"/>
    </source>
</evidence>
<dbReference type="Pfam" id="PF09451">
    <property type="entry name" value="ATG27"/>
    <property type="match status" value="1"/>
</dbReference>
<dbReference type="PANTHER" id="PTHR15071:SF0">
    <property type="entry name" value="MANNOSE 6-PHOSPHATE RECEPTOR-LIKE PROTEIN 1"/>
    <property type="match status" value="1"/>
</dbReference>
<evidence type="ECO:0000256" key="5">
    <source>
        <dbReference type="ARBA" id="ARBA00023136"/>
    </source>
</evidence>
<keyword evidence="3 7" id="KW-0732">Signal</keyword>
<evidence type="ECO:0000313" key="9">
    <source>
        <dbReference type="RefSeq" id="XP_030754291.1"/>
    </source>
</evidence>
<dbReference type="AlphaFoldDB" id="A0A6J2XTF2"/>
<proteinExistence type="predicted"/>
<dbReference type="GO" id="GO:0005802">
    <property type="term" value="C:trans-Golgi network"/>
    <property type="evidence" value="ECO:0007669"/>
    <property type="project" value="TreeGrafter"/>
</dbReference>
<keyword evidence="4 6" id="KW-1133">Transmembrane helix</keyword>
<keyword evidence="8" id="KW-1185">Reference proteome</keyword>
<evidence type="ECO:0000256" key="4">
    <source>
        <dbReference type="ARBA" id="ARBA00022989"/>
    </source>
</evidence>
<organism evidence="8 9">
    <name type="scientific">Sitophilus oryzae</name>
    <name type="common">Rice weevil</name>
    <name type="synonym">Curculio oryzae</name>
    <dbReference type="NCBI Taxonomy" id="7048"/>
    <lineage>
        <taxon>Eukaryota</taxon>
        <taxon>Metazoa</taxon>
        <taxon>Ecdysozoa</taxon>
        <taxon>Arthropoda</taxon>
        <taxon>Hexapoda</taxon>
        <taxon>Insecta</taxon>
        <taxon>Pterygota</taxon>
        <taxon>Neoptera</taxon>
        <taxon>Endopterygota</taxon>
        <taxon>Coleoptera</taxon>
        <taxon>Polyphaga</taxon>
        <taxon>Cucujiformia</taxon>
        <taxon>Curculionidae</taxon>
        <taxon>Dryophthorinae</taxon>
        <taxon>Sitophilus</taxon>
    </lineage>
</organism>
<reference evidence="9" key="1">
    <citation type="submission" date="2025-08" db="UniProtKB">
        <authorList>
            <consortium name="RefSeq"/>
        </authorList>
    </citation>
    <scope>IDENTIFICATION</scope>
    <source>
        <tissue evidence="9">Gonads</tissue>
    </source>
</reference>
<dbReference type="InParanoid" id="A0A6J2XTF2"/>
<feature type="signal peptide" evidence="7">
    <location>
        <begin position="1"/>
        <end position="23"/>
    </location>
</feature>
<dbReference type="GO" id="GO:0000139">
    <property type="term" value="C:Golgi membrane"/>
    <property type="evidence" value="ECO:0007669"/>
    <property type="project" value="UniProtKB-SubCell"/>
</dbReference>
<comment type="subcellular location">
    <subcellularLocation>
        <location evidence="1">Membrane</location>
        <topology evidence="1">Single-pass membrane protein</topology>
    </subcellularLocation>
</comment>
<feature type="chain" id="PRO_5026938860" evidence="7">
    <location>
        <begin position="24"/>
        <end position="265"/>
    </location>
</feature>
<evidence type="ECO:0000256" key="7">
    <source>
        <dbReference type="SAM" id="SignalP"/>
    </source>
</evidence>
<name>A0A6J2XTF2_SITOR</name>
<dbReference type="GeneID" id="115881070"/>